<dbReference type="GO" id="GO:0019464">
    <property type="term" value="P:glycine decarboxylation via glycine cleavage system"/>
    <property type="evidence" value="ECO:0007669"/>
    <property type="project" value="InterPro"/>
</dbReference>
<dbReference type="PANTHER" id="PTHR11715">
    <property type="entry name" value="GLYCINE CLEAVAGE SYSTEM H PROTEIN"/>
    <property type="match status" value="1"/>
</dbReference>
<dbReference type="InterPro" id="IPR033753">
    <property type="entry name" value="GCV_H/Fam206"/>
</dbReference>
<organism evidence="5 6">
    <name type="scientific">Syntrophus gentianae</name>
    <dbReference type="NCBI Taxonomy" id="43775"/>
    <lineage>
        <taxon>Bacteria</taxon>
        <taxon>Pseudomonadati</taxon>
        <taxon>Thermodesulfobacteriota</taxon>
        <taxon>Syntrophia</taxon>
        <taxon>Syntrophales</taxon>
        <taxon>Syntrophaceae</taxon>
        <taxon>Syntrophus</taxon>
    </lineage>
</organism>
<sequence length="149" mass="16881">MSEFLETTHDKFVFQVKVGYFYSRDDFWANVEGNVALIGVSDFLQKTKGDVAFLETVETGMEVKQSQEIGKIETIKATFGILSPVSGKVIEVNPELEASSYLINEDPYGAGWIYRIELADFESDKKELLQAEGYMELMKVKIAEEMTKK</sequence>
<dbReference type="AlphaFoldDB" id="A0A1H7ZZU1"/>
<evidence type="ECO:0000256" key="3">
    <source>
        <dbReference type="ARBA" id="ARBA00022823"/>
    </source>
</evidence>
<dbReference type="Proteomes" id="UP000198744">
    <property type="component" value="Unassembled WGS sequence"/>
</dbReference>
<protein>
    <submittedName>
        <fullName evidence="5">Glycine cleavage system H protein</fullName>
    </submittedName>
</protein>
<keyword evidence="6" id="KW-1185">Reference proteome</keyword>
<dbReference type="InterPro" id="IPR000089">
    <property type="entry name" value="Biotin_lipoyl"/>
</dbReference>
<dbReference type="PROSITE" id="PS00189">
    <property type="entry name" value="LIPOYL"/>
    <property type="match status" value="1"/>
</dbReference>
<dbReference type="CDD" id="cd06848">
    <property type="entry name" value="GCS_H"/>
    <property type="match status" value="1"/>
</dbReference>
<dbReference type="InterPro" id="IPR002930">
    <property type="entry name" value="GCV_H"/>
</dbReference>
<feature type="domain" description="Lipoyl-binding" evidence="4">
    <location>
        <begin position="35"/>
        <end position="117"/>
    </location>
</feature>
<dbReference type="SUPFAM" id="SSF51230">
    <property type="entry name" value="Single hybrid motif"/>
    <property type="match status" value="1"/>
</dbReference>
<dbReference type="GO" id="GO:0009249">
    <property type="term" value="P:protein lipoylation"/>
    <property type="evidence" value="ECO:0007669"/>
    <property type="project" value="TreeGrafter"/>
</dbReference>
<evidence type="ECO:0000256" key="2">
    <source>
        <dbReference type="ARBA" id="ARBA00009249"/>
    </source>
</evidence>
<dbReference type="GO" id="GO:0005737">
    <property type="term" value="C:cytoplasm"/>
    <property type="evidence" value="ECO:0007669"/>
    <property type="project" value="TreeGrafter"/>
</dbReference>
<dbReference type="STRING" id="43775.SAMN04489760_12826"/>
<dbReference type="InterPro" id="IPR003016">
    <property type="entry name" value="2-oxoA_DH_lipoyl-BS"/>
</dbReference>
<accession>A0A1H7ZZU1</accession>
<dbReference type="GO" id="GO:0005960">
    <property type="term" value="C:glycine cleavage complex"/>
    <property type="evidence" value="ECO:0007669"/>
    <property type="project" value="InterPro"/>
</dbReference>
<dbReference type="OrthoDB" id="9796712at2"/>
<dbReference type="PANTHER" id="PTHR11715:SF3">
    <property type="entry name" value="GLYCINE CLEAVAGE SYSTEM H PROTEIN-RELATED"/>
    <property type="match status" value="1"/>
</dbReference>
<dbReference type="Pfam" id="PF01597">
    <property type="entry name" value="GCV_H"/>
    <property type="match status" value="1"/>
</dbReference>
<evidence type="ECO:0000313" key="6">
    <source>
        <dbReference type="Proteomes" id="UP000198744"/>
    </source>
</evidence>
<comment type="cofactor">
    <cofactor evidence="1">
        <name>(R)-lipoate</name>
        <dbReference type="ChEBI" id="CHEBI:83088"/>
    </cofactor>
</comment>
<dbReference type="RefSeq" id="WP_093884414.1">
    <property type="nucleotide sequence ID" value="NZ_FOBS01000028.1"/>
</dbReference>
<proteinExistence type="inferred from homology"/>
<evidence type="ECO:0000259" key="4">
    <source>
        <dbReference type="PROSITE" id="PS50968"/>
    </source>
</evidence>
<evidence type="ECO:0000256" key="1">
    <source>
        <dbReference type="ARBA" id="ARBA00001938"/>
    </source>
</evidence>
<reference evidence="5 6" key="1">
    <citation type="submission" date="2016-10" db="EMBL/GenBank/DDBJ databases">
        <authorList>
            <person name="de Groot N.N."/>
        </authorList>
    </citation>
    <scope>NUCLEOTIDE SEQUENCE [LARGE SCALE GENOMIC DNA]</scope>
    <source>
        <strain evidence="5 6">DSM 8423</strain>
    </source>
</reference>
<dbReference type="InterPro" id="IPR011053">
    <property type="entry name" value="Single_hybrid_motif"/>
</dbReference>
<keyword evidence="3" id="KW-0450">Lipoyl</keyword>
<evidence type="ECO:0000313" key="5">
    <source>
        <dbReference type="EMBL" id="SEM63214.1"/>
    </source>
</evidence>
<name>A0A1H7ZZU1_9BACT</name>
<gene>
    <name evidence="5" type="ORF">SAMN04489760_12826</name>
</gene>
<dbReference type="EMBL" id="FOBS01000028">
    <property type="protein sequence ID" value="SEM63214.1"/>
    <property type="molecule type" value="Genomic_DNA"/>
</dbReference>
<dbReference type="PROSITE" id="PS50968">
    <property type="entry name" value="BIOTINYL_LIPOYL"/>
    <property type="match status" value="1"/>
</dbReference>
<comment type="similarity">
    <text evidence="2">Belongs to the GcvH family.</text>
</comment>
<dbReference type="Gene3D" id="2.40.50.100">
    <property type="match status" value="1"/>
</dbReference>